<reference evidence="2" key="1">
    <citation type="submission" date="2022-11" db="UniProtKB">
        <authorList>
            <consortium name="WormBaseParasite"/>
        </authorList>
    </citation>
    <scope>IDENTIFICATION</scope>
</reference>
<name>A0A915K4K9_ROMCU</name>
<sequence>MLKFAKYCPCPEGYKKRTAAEAFEDFQKRDYYESANEYVPSICILRNEWDEPQLWRHFWYPLDRYWVLHNVQYDIFQSHQYTGRFNRNGFKGFKNIFCIECHRFLHEIQENLVVCQPQQKATTLE</sequence>
<keyword evidence="1" id="KW-1185">Reference proteome</keyword>
<accession>A0A915K4K9</accession>
<evidence type="ECO:0000313" key="1">
    <source>
        <dbReference type="Proteomes" id="UP000887565"/>
    </source>
</evidence>
<protein>
    <submittedName>
        <fullName evidence="2">Uncharacterized protein</fullName>
    </submittedName>
</protein>
<dbReference type="Proteomes" id="UP000887565">
    <property type="component" value="Unplaced"/>
</dbReference>
<organism evidence="1 2">
    <name type="scientific">Romanomermis culicivorax</name>
    <name type="common">Nematode worm</name>
    <dbReference type="NCBI Taxonomy" id="13658"/>
    <lineage>
        <taxon>Eukaryota</taxon>
        <taxon>Metazoa</taxon>
        <taxon>Ecdysozoa</taxon>
        <taxon>Nematoda</taxon>
        <taxon>Enoplea</taxon>
        <taxon>Dorylaimia</taxon>
        <taxon>Mermithida</taxon>
        <taxon>Mermithoidea</taxon>
        <taxon>Mermithidae</taxon>
        <taxon>Romanomermis</taxon>
    </lineage>
</organism>
<dbReference type="WBParaSite" id="nRc.2.0.1.t32785-RA">
    <property type="protein sequence ID" value="nRc.2.0.1.t32785-RA"/>
    <property type="gene ID" value="nRc.2.0.1.g32785"/>
</dbReference>
<proteinExistence type="predicted"/>
<evidence type="ECO:0000313" key="2">
    <source>
        <dbReference type="WBParaSite" id="nRc.2.0.1.t32785-RA"/>
    </source>
</evidence>
<dbReference type="AlphaFoldDB" id="A0A915K4K9"/>